<dbReference type="EMBL" id="CAFBMK010000445">
    <property type="protein sequence ID" value="CAB4958758.1"/>
    <property type="molecule type" value="Genomic_DNA"/>
</dbReference>
<reference evidence="1" key="1">
    <citation type="submission" date="2020-05" db="EMBL/GenBank/DDBJ databases">
        <authorList>
            <person name="Chiriac C."/>
            <person name="Salcher M."/>
            <person name="Ghai R."/>
            <person name="Kavagutti S V."/>
        </authorList>
    </citation>
    <scope>NUCLEOTIDE SEQUENCE</scope>
</reference>
<protein>
    <submittedName>
        <fullName evidence="1">Unannotated protein</fullName>
    </submittedName>
</protein>
<name>A0A6J7KQQ6_9ZZZZ</name>
<proteinExistence type="predicted"/>
<evidence type="ECO:0000313" key="1">
    <source>
        <dbReference type="EMBL" id="CAB4958758.1"/>
    </source>
</evidence>
<dbReference type="AlphaFoldDB" id="A0A6J7KQQ6"/>
<accession>A0A6J7KQQ6</accession>
<organism evidence="1">
    <name type="scientific">freshwater metagenome</name>
    <dbReference type="NCBI Taxonomy" id="449393"/>
    <lineage>
        <taxon>unclassified sequences</taxon>
        <taxon>metagenomes</taxon>
        <taxon>ecological metagenomes</taxon>
    </lineage>
</organism>
<sequence>MSANANFSPRMRVLIAIIAAVAIAVVWAAWAADSSTGPGNATAAEKAPSISLLSKSDAEVPAANSAVIRDRLSGDPSIAPTGKAKSVRLADAPNATLNAWLGTDNQTCFELFTGDDGSSTPGCVTDEYIASGKVVFAALDPSTNGKYVVAGIVPDGISTVSLDGRPTKVLNNVFSATLPSGPRSVSWTDSAGKTLTTSVGIR</sequence>
<gene>
    <name evidence="1" type="ORF">UFOPK3564_03925</name>
</gene>